<dbReference type="Proteomes" id="UP000593566">
    <property type="component" value="Unassembled WGS sequence"/>
</dbReference>
<dbReference type="AlphaFoldDB" id="A0A8H6CKH1"/>
<evidence type="ECO:0008006" key="5">
    <source>
        <dbReference type="Google" id="ProtNLM"/>
    </source>
</evidence>
<organism evidence="3 4">
    <name type="scientific">Letharia lupina</name>
    <dbReference type="NCBI Taxonomy" id="560253"/>
    <lineage>
        <taxon>Eukaryota</taxon>
        <taxon>Fungi</taxon>
        <taxon>Dikarya</taxon>
        <taxon>Ascomycota</taxon>
        <taxon>Pezizomycotina</taxon>
        <taxon>Lecanoromycetes</taxon>
        <taxon>OSLEUM clade</taxon>
        <taxon>Lecanoromycetidae</taxon>
        <taxon>Lecanorales</taxon>
        <taxon>Lecanorineae</taxon>
        <taxon>Parmeliaceae</taxon>
        <taxon>Letharia</taxon>
    </lineage>
</organism>
<comment type="caution">
    <text evidence="3">The sequence shown here is derived from an EMBL/GenBank/DDBJ whole genome shotgun (WGS) entry which is preliminary data.</text>
</comment>
<evidence type="ECO:0000313" key="3">
    <source>
        <dbReference type="EMBL" id="KAF6225057.1"/>
    </source>
</evidence>
<feature type="region of interest" description="Disordered" evidence="2">
    <location>
        <begin position="118"/>
        <end position="158"/>
    </location>
</feature>
<reference evidence="3 4" key="1">
    <citation type="journal article" date="2020" name="Genomics">
        <title>Complete, high-quality genomes from long-read metagenomic sequencing of two wolf lichen thalli reveals enigmatic genome architecture.</title>
        <authorList>
            <person name="McKenzie S.K."/>
            <person name="Walston R.F."/>
            <person name="Allen J.L."/>
        </authorList>
    </citation>
    <scope>NUCLEOTIDE SEQUENCE [LARGE SCALE GENOMIC DNA]</scope>
    <source>
        <strain evidence="3">WasteWater1</strain>
    </source>
</reference>
<dbReference type="GeneID" id="59338644"/>
<keyword evidence="4" id="KW-1185">Reference proteome</keyword>
<feature type="compositionally biased region" description="Acidic residues" evidence="2">
    <location>
        <begin position="125"/>
        <end position="135"/>
    </location>
</feature>
<accession>A0A8H6CKH1</accession>
<gene>
    <name evidence="3" type="ORF">HO133_010252</name>
</gene>
<feature type="coiled-coil region" evidence="1">
    <location>
        <begin position="673"/>
        <end position="700"/>
    </location>
</feature>
<sequence length="753" mass="86454">MQNPPRIVYVKQTDLPFPPPGYQQPAPVGDEIGDDPEKVIDASVNATGDTFFQLRWSSGDLTWQSSEDMIGLETLVRDYYEEHHPELPVPEEFRKGDDEVDDILEETQANARLAITHVGVREDDPQYYDSDDESDLGAVEPSEAPGSEPDDEADPSTQVTAYPKMKDLDKFNADTTGSHPLPSVTREELASTASFVFCEELHQQTGTYALCHHTIAGLTDCLSRLNNTEILQQVNRQRTGHAVKGLIITLWLIVYLKAHSNVAVTPYVHVGKKCGTLRRAAIDLAHDTEQGNPSKKMLELTLVYWERRIRDAYAPGQAFGYVDWSLIAWWNEIPNLPMLFQDHHNELQEKLMHLWKAEGLTEMTEYCLRLDLKAGRLPLAREEKLRQTVIRSRRMLGSMDPLLLEACICGNVASLAENQGSIVQKELRSIAARDELTPGTYANFFTDHSGTALTPAQLRVVMMSMRRYLNLSASTPDLVWIWRIDCLHFPKKDWLQHHVHQGLRRYTDWKSRDPKHPDRHFKLDEKRREILFHFVREVETMIAVSEAAGRLHVPCARPLTEVGYAKRPSHRLKSHHAKHVQSNYIMNLFHALMIDSFGTDFRLQQVILYSCWRPGQAWLSEVILTRMLQAYTDGGKGLSHYQAGLSNWSATRYVDYEVWYRILEEADVADRLNQSYNVEVEEQKQRIETLEQRNARSRALYGPVPYLMQGENGEAVLELLDMIYEYLKLVQDRAEESERRSSWSGVKRKDRSE</sequence>
<evidence type="ECO:0000256" key="1">
    <source>
        <dbReference type="SAM" id="Coils"/>
    </source>
</evidence>
<name>A0A8H6CKH1_9LECA</name>
<dbReference type="RefSeq" id="XP_037153924.1">
    <property type="nucleotide sequence ID" value="XM_037301107.1"/>
</dbReference>
<protein>
    <recommendedName>
        <fullName evidence="5">Chromo domain-containing protein</fullName>
    </recommendedName>
</protein>
<evidence type="ECO:0000313" key="4">
    <source>
        <dbReference type="Proteomes" id="UP000593566"/>
    </source>
</evidence>
<evidence type="ECO:0000256" key="2">
    <source>
        <dbReference type="SAM" id="MobiDB-lite"/>
    </source>
</evidence>
<keyword evidence="1" id="KW-0175">Coiled coil</keyword>
<proteinExistence type="predicted"/>
<dbReference type="EMBL" id="JACCJB010000008">
    <property type="protein sequence ID" value="KAF6225057.1"/>
    <property type="molecule type" value="Genomic_DNA"/>
</dbReference>